<gene>
    <name evidence="1" type="ORF">DVH24_008296</name>
</gene>
<evidence type="ECO:0000313" key="2">
    <source>
        <dbReference type="Proteomes" id="UP000290289"/>
    </source>
</evidence>
<dbReference type="Proteomes" id="UP000290289">
    <property type="component" value="Chromosome 6"/>
</dbReference>
<dbReference type="AlphaFoldDB" id="A0A498JL65"/>
<protein>
    <submittedName>
        <fullName evidence="1">Uncharacterized protein</fullName>
    </submittedName>
</protein>
<reference evidence="1 2" key="1">
    <citation type="submission" date="2018-10" db="EMBL/GenBank/DDBJ databases">
        <title>A high-quality apple genome assembly.</title>
        <authorList>
            <person name="Hu J."/>
        </authorList>
    </citation>
    <scope>NUCLEOTIDE SEQUENCE [LARGE SCALE GENOMIC DNA]</scope>
    <source>
        <strain evidence="2">cv. HFTH1</strain>
        <tissue evidence="1">Young leaf</tissue>
    </source>
</reference>
<name>A0A498JL65_MALDO</name>
<organism evidence="1 2">
    <name type="scientific">Malus domestica</name>
    <name type="common">Apple</name>
    <name type="synonym">Pyrus malus</name>
    <dbReference type="NCBI Taxonomy" id="3750"/>
    <lineage>
        <taxon>Eukaryota</taxon>
        <taxon>Viridiplantae</taxon>
        <taxon>Streptophyta</taxon>
        <taxon>Embryophyta</taxon>
        <taxon>Tracheophyta</taxon>
        <taxon>Spermatophyta</taxon>
        <taxon>Magnoliopsida</taxon>
        <taxon>eudicotyledons</taxon>
        <taxon>Gunneridae</taxon>
        <taxon>Pentapetalae</taxon>
        <taxon>rosids</taxon>
        <taxon>fabids</taxon>
        <taxon>Rosales</taxon>
        <taxon>Rosaceae</taxon>
        <taxon>Amygdaloideae</taxon>
        <taxon>Maleae</taxon>
        <taxon>Malus</taxon>
    </lineage>
</organism>
<dbReference type="EMBL" id="RDQH01000332">
    <property type="protein sequence ID" value="RXH95796.1"/>
    <property type="molecule type" value="Genomic_DNA"/>
</dbReference>
<accession>A0A498JL65</accession>
<comment type="caution">
    <text evidence="1">The sequence shown here is derived from an EMBL/GenBank/DDBJ whole genome shotgun (WGS) entry which is preliminary data.</text>
</comment>
<evidence type="ECO:0000313" key="1">
    <source>
        <dbReference type="EMBL" id="RXH95796.1"/>
    </source>
</evidence>
<proteinExistence type="predicted"/>
<sequence>MSSTTTKEMIRIINEAQIEFDKLFGGEMIKLDATVQKHIIGMNTVISEELFDSSRKLEALLRKGI</sequence>
<keyword evidence="2" id="KW-1185">Reference proteome</keyword>